<dbReference type="AlphaFoldDB" id="A0A5B0QBP7"/>
<sequence length="100" mass="11144">MRNQRTSFVDMSQVLPALGISSQNATWHSMERWRDALWTGSQSIDKTPRRSQSITLGPWRQPSNNQCQYSMPGSSSTDHKRTASIDTGASCSPAANRTED</sequence>
<dbReference type="EMBL" id="VSWC01000027">
    <property type="protein sequence ID" value="KAA1110690.1"/>
    <property type="molecule type" value="Genomic_DNA"/>
</dbReference>
<reference evidence="2 3" key="1">
    <citation type="submission" date="2019-05" db="EMBL/GenBank/DDBJ databases">
        <title>Emergence of the Ug99 lineage of the wheat stem rust pathogen through somatic hybridization.</title>
        <authorList>
            <person name="Li F."/>
            <person name="Upadhyaya N.M."/>
            <person name="Sperschneider J."/>
            <person name="Matny O."/>
            <person name="Nguyen-Phuc H."/>
            <person name="Mago R."/>
            <person name="Raley C."/>
            <person name="Miller M.E."/>
            <person name="Silverstein K.A.T."/>
            <person name="Henningsen E."/>
            <person name="Hirsch C.D."/>
            <person name="Visser B."/>
            <person name="Pretorius Z.A."/>
            <person name="Steffenson B.J."/>
            <person name="Schwessinger B."/>
            <person name="Dodds P.N."/>
            <person name="Figueroa M."/>
        </authorList>
    </citation>
    <scope>NUCLEOTIDE SEQUENCE [LARGE SCALE GENOMIC DNA]</scope>
    <source>
        <strain evidence="2">21-0</strain>
    </source>
</reference>
<evidence type="ECO:0000313" key="3">
    <source>
        <dbReference type="Proteomes" id="UP000324748"/>
    </source>
</evidence>
<feature type="region of interest" description="Disordered" evidence="1">
    <location>
        <begin position="41"/>
        <end position="100"/>
    </location>
</feature>
<gene>
    <name evidence="2" type="ORF">PGT21_029656</name>
</gene>
<proteinExistence type="predicted"/>
<comment type="caution">
    <text evidence="2">The sequence shown here is derived from an EMBL/GenBank/DDBJ whole genome shotgun (WGS) entry which is preliminary data.</text>
</comment>
<accession>A0A5B0QBP7</accession>
<name>A0A5B0QBP7_PUCGR</name>
<dbReference type="Proteomes" id="UP000324748">
    <property type="component" value="Unassembled WGS sequence"/>
</dbReference>
<feature type="compositionally biased region" description="Polar residues" evidence="1">
    <location>
        <begin position="41"/>
        <end position="76"/>
    </location>
</feature>
<dbReference type="OrthoDB" id="2157641at2759"/>
<organism evidence="2 3">
    <name type="scientific">Puccinia graminis f. sp. tritici</name>
    <dbReference type="NCBI Taxonomy" id="56615"/>
    <lineage>
        <taxon>Eukaryota</taxon>
        <taxon>Fungi</taxon>
        <taxon>Dikarya</taxon>
        <taxon>Basidiomycota</taxon>
        <taxon>Pucciniomycotina</taxon>
        <taxon>Pucciniomycetes</taxon>
        <taxon>Pucciniales</taxon>
        <taxon>Pucciniaceae</taxon>
        <taxon>Puccinia</taxon>
    </lineage>
</organism>
<evidence type="ECO:0000256" key="1">
    <source>
        <dbReference type="SAM" id="MobiDB-lite"/>
    </source>
</evidence>
<evidence type="ECO:0000313" key="2">
    <source>
        <dbReference type="EMBL" id="KAA1110690.1"/>
    </source>
</evidence>
<keyword evidence="3" id="KW-1185">Reference proteome</keyword>
<feature type="compositionally biased region" description="Polar residues" evidence="1">
    <location>
        <begin position="84"/>
        <end position="100"/>
    </location>
</feature>
<protein>
    <submittedName>
        <fullName evidence="2">Uncharacterized protein</fullName>
    </submittedName>
</protein>